<dbReference type="RefSeq" id="WP_343846651.1">
    <property type="nucleotide sequence ID" value="NZ_BAAAEI010000021.1"/>
</dbReference>
<organism evidence="2 3">
    <name type="scientific">Bowmanella denitrificans</name>
    <dbReference type="NCBI Taxonomy" id="366582"/>
    <lineage>
        <taxon>Bacteria</taxon>
        <taxon>Pseudomonadati</taxon>
        <taxon>Pseudomonadota</taxon>
        <taxon>Gammaproteobacteria</taxon>
        <taxon>Alteromonadales</taxon>
        <taxon>Alteromonadaceae</taxon>
        <taxon>Bowmanella</taxon>
    </lineage>
</organism>
<feature type="transmembrane region" description="Helical" evidence="1">
    <location>
        <begin position="104"/>
        <end position="124"/>
    </location>
</feature>
<feature type="transmembrane region" description="Helical" evidence="1">
    <location>
        <begin position="44"/>
        <end position="65"/>
    </location>
</feature>
<comment type="caution">
    <text evidence="2">The sequence shown here is derived from an EMBL/GenBank/DDBJ whole genome shotgun (WGS) entry which is preliminary data.</text>
</comment>
<evidence type="ECO:0000313" key="3">
    <source>
        <dbReference type="Proteomes" id="UP001501757"/>
    </source>
</evidence>
<sequence>MFWQVSFWILLALIVLPFPFKVFEYLSGKDKSPVLVKVEEMANAIFMALGLVAFHGFITDTVYLTPAFWKGWMFIAIAWSVLPIFWSPKLAYASEVMGRNKMRIVAGVSCILYLPLFFAVYFYAF</sequence>
<feature type="transmembrane region" description="Helical" evidence="1">
    <location>
        <begin position="6"/>
        <end position="23"/>
    </location>
</feature>
<keyword evidence="1" id="KW-0472">Membrane</keyword>
<keyword evidence="3" id="KW-1185">Reference proteome</keyword>
<feature type="transmembrane region" description="Helical" evidence="1">
    <location>
        <begin position="71"/>
        <end position="92"/>
    </location>
</feature>
<reference evidence="2 3" key="1">
    <citation type="journal article" date="2019" name="Int. J. Syst. Evol. Microbiol.">
        <title>The Global Catalogue of Microorganisms (GCM) 10K type strain sequencing project: providing services to taxonomists for standard genome sequencing and annotation.</title>
        <authorList>
            <consortium name="The Broad Institute Genomics Platform"/>
            <consortium name="The Broad Institute Genome Sequencing Center for Infectious Disease"/>
            <person name="Wu L."/>
            <person name="Ma J."/>
        </authorList>
    </citation>
    <scope>NUCLEOTIDE SEQUENCE [LARGE SCALE GENOMIC DNA]</scope>
    <source>
        <strain evidence="2 3">JCM 13378</strain>
    </source>
</reference>
<proteinExistence type="predicted"/>
<dbReference type="EMBL" id="BAAAEI010000021">
    <property type="protein sequence ID" value="GAA0367688.1"/>
    <property type="molecule type" value="Genomic_DNA"/>
</dbReference>
<evidence type="ECO:0000256" key="1">
    <source>
        <dbReference type="SAM" id="Phobius"/>
    </source>
</evidence>
<evidence type="ECO:0008006" key="4">
    <source>
        <dbReference type="Google" id="ProtNLM"/>
    </source>
</evidence>
<protein>
    <recommendedName>
        <fullName evidence="4">DUF1761 domain-containing protein</fullName>
    </recommendedName>
</protein>
<keyword evidence="1" id="KW-0812">Transmembrane</keyword>
<evidence type="ECO:0000313" key="2">
    <source>
        <dbReference type="EMBL" id="GAA0367688.1"/>
    </source>
</evidence>
<gene>
    <name evidence="2" type="ORF">GCM10009092_35010</name>
</gene>
<name>A0ABN0XM11_9ALTE</name>
<accession>A0ABN0XM11</accession>
<dbReference type="Proteomes" id="UP001501757">
    <property type="component" value="Unassembled WGS sequence"/>
</dbReference>
<keyword evidence="1" id="KW-1133">Transmembrane helix</keyword>